<reference evidence="2 3" key="1">
    <citation type="submission" date="2020-10" db="EMBL/GenBank/DDBJ databases">
        <title>Complete genome sequence of Paludibaculum fermentans P105T, a facultatively anaerobic acidobacterium capable of dissimilatory Fe(III) reduction.</title>
        <authorList>
            <person name="Dedysh S.N."/>
            <person name="Beletsky A.V."/>
            <person name="Kulichevskaya I.S."/>
            <person name="Mardanov A.V."/>
            <person name="Ravin N.V."/>
        </authorList>
    </citation>
    <scope>NUCLEOTIDE SEQUENCE [LARGE SCALE GENOMIC DNA]</scope>
    <source>
        <strain evidence="2 3">P105</strain>
    </source>
</reference>
<dbReference type="KEGG" id="pfer:IRI77_27405"/>
<name>A0A7S7SK09_PALFE</name>
<dbReference type="EMBL" id="CP063849">
    <property type="protein sequence ID" value="QOY86500.1"/>
    <property type="molecule type" value="Genomic_DNA"/>
</dbReference>
<accession>A0A7S7SK09</accession>
<evidence type="ECO:0000313" key="2">
    <source>
        <dbReference type="EMBL" id="QOY86500.1"/>
    </source>
</evidence>
<organism evidence="2 3">
    <name type="scientific">Paludibaculum fermentans</name>
    <dbReference type="NCBI Taxonomy" id="1473598"/>
    <lineage>
        <taxon>Bacteria</taxon>
        <taxon>Pseudomonadati</taxon>
        <taxon>Acidobacteriota</taxon>
        <taxon>Terriglobia</taxon>
        <taxon>Bryobacterales</taxon>
        <taxon>Bryobacteraceae</taxon>
        <taxon>Paludibaculum</taxon>
    </lineage>
</organism>
<keyword evidence="1" id="KW-0732">Signal</keyword>
<evidence type="ECO:0000256" key="1">
    <source>
        <dbReference type="SAM" id="SignalP"/>
    </source>
</evidence>
<feature type="chain" id="PRO_5032815222" evidence="1">
    <location>
        <begin position="17"/>
        <end position="554"/>
    </location>
</feature>
<protein>
    <submittedName>
        <fullName evidence="2">VWA domain-containing protein</fullName>
    </submittedName>
</protein>
<gene>
    <name evidence="2" type="ORF">IRI77_27405</name>
</gene>
<proteinExistence type="predicted"/>
<dbReference type="AlphaFoldDB" id="A0A7S7SK09"/>
<keyword evidence="3" id="KW-1185">Reference proteome</keyword>
<dbReference type="InterPro" id="IPR017802">
    <property type="entry name" value="VWFA-rel_acidobac-type"/>
</dbReference>
<feature type="signal peptide" evidence="1">
    <location>
        <begin position="1"/>
        <end position="16"/>
    </location>
</feature>
<dbReference type="NCBIfam" id="TIGR03436">
    <property type="entry name" value="acidobact_VWFA"/>
    <property type="match status" value="1"/>
</dbReference>
<evidence type="ECO:0000313" key="3">
    <source>
        <dbReference type="Proteomes" id="UP000593892"/>
    </source>
</evidence>
<sequence length="554" mass="59900">MRTLAALLLAALAARAQEPAATFSTTTRLVEFSFVALDKSGKPVTDLKMEDIQVSDKGKRRALSFFRFEGGSGDSKPAVALPPGLFTNRVEFTPGPPRNVTALVLDTLNTAPADILWVRAQLTRYLKALAPQTRVAVYHLGSKLSILHDFTGDVEELRARIAKAGLALPQQQTSDMNATVRDAEEMLRMFNNEPAILEMLTTQIENEMQANASVRQRNMEMTLAALETLGRHLSGVPGRKNLVWIGGGISMLSITGSMGFGARGGIQSFESVVRASAQRLAQQGVALYFVNSRGLQGDTSYSASSAGSITIRGRGRFEKQQQAEEISSDPFPAASTMAGITGGRVIQNTNDFTDGLKKATADVQGSYSAAFYLEDEPDGKWHTLKVQVNRPGVNVSVREGFLSEKQRSKAVAWTTEEWRSAIHNPMPSTALVVDARCEMMPGAERGTVGLTAQVEPSGLYFQMKDGVGQAQVEICVAEKAATGEVVVHTEDGSVTAPGRETRRVGPESARYQRVWKPSPGAQTIRVIIRDKVTGQYGVVDIPTAKIPSYPEPGK</sequence>
<dbReference type="Proteomes" id="UP000593892">
    <property type="component" value="Chromosome"/>
</dbReference>
<dbReference type="RefSeq" id="WP_194448169.1">
    <property type="nucleotide sequence ID" value="NZ_CP063849.1"/>
</dbReference>